<dbReference type="EMBL" id="JBHUDM010000001">
    <property type="protein sequence ID" value="MFD1641026.1"/>
    <property type="molecule type" value="Genomic_DNA"/>
</dbReference>
<organism evidence="1 2">
    <name type="scientific">Halohasta litorea</name>
    <dbReference type="NCBI Taxonomy" id="869891"/>
    <lineage>
        <taxon>Archaea</taxon>
        <taxon>Methanobacteriati</taxon>
        <taxon>Methanobacteriota</taxon>
        <taxon>Stenosarchaea group</taxon>
        <taxon>Halobacteria</taxon>
        <taxon>Halobacteriales</taxon>
        <taxon>Haloferacaceae</taxon>
        <taxon>Halohasta</taxon>
    </lineage>
</organism>
<dbReference type="SUPFAM" id="SSF111331">
    <property type="entry name" value="NAD kinase/diacylglycerol kinase-like"/>
    <property type="match status" value="1"/>
</dbReference>
<protein>
    <recommendedName>
        <fullName evidence="3">NAD+ kinase</fullName>
    </recommendedName>
</protein>
<proteinExistence type="predicted"/>
<comment type="caution">
    <text evidence="1">The sequence shown here is derived from an EMBL/GenBank/DDBJ whole genome shotgun (WGS) entry which is preliminary data.</text>
</comment>
<dbReference type="InterPro" id="IPR016064">
    <property type="entry name" value="NAD/diacylglycerol_kinase_sf"/>
</dbReference>
<evidence type="ECO:0008006" key="3">
    <source>
        <dbReference type="Google" id="ProtNLM"/>
    </source>
</evidence>
<dbReference type="Pfam" id="PF20143">
    <property type="entry name" value="NAD_kinase_C"/>
    <property type="match status" value="1"/>
</dbReference>
<dbReference type="InterPro" id="IPR017437">
    <property type="entry name" value="ATP-NAD_kinase_PpnK-typ_C"/>
</dbReference>
<evidence type="ECO:0000313" key="1">
    <source>
        <dbReference type="EMBL" id="MFD1641026.1"/>
    </source>
</evidence>
<dbReference type="Gene3D" id="2.60.200.30">
    <property type="entry name" value="Probable inorganic polyphosphate/atp-NAD kinase, domain 2"/>
    <property type="match status" value="1"/>
</dbReference>
<dbReference type="RefSeq" id="WP_256394715.1">
    <property type="nucleotide sequence ID" value="NZ_JANHDJ010000001.1"/>
</dbReference>
<keyword evidence="2" id="KW-1185">Reference proteome</keyword>
<evidence type="ECO:0000313" key="2">
    <source>
        <dbReference type="Proteomes" id="UP001597052"/>
    </source>
</evidence>
<reference evidence="1 2" key="1">
    <citation type="journal article" date="2019" name="Int. J. Syst. Evol. Microbiol.">
        <title>The Global Catalogue of Microorganisms (GCM) 10K type strain sequencing project: providing services to taxonomists for standard genome sequencing and annotation.</title>
        <authorList>
            <consortium name="The Broad Institute Genomics Platform"/>
            <consortium name="The Broad Institute Genome Sequencing Center for Infectious Disease"/>
            <person name="Wu L."/>
            <person name="Ma J."/>
        </authorList>
    </citation>
    <scope>NUCLEOTIDE SEQUENCE [LARGE SCALE GENOMIC DNA]</scope>
    <source>
        <strain evidence="1 2">CGMCC 1.10593</strain>
    </source>
</reference>
<gene>
    <name evidence="1" type="ORF">ACFSBW_03930</name>
</gene>
<name>A0ABD6D7T5_9EURY</name>
<accession>A0ABD6D7T5</accession>
<sequence>MRVTLSGGDQGLRERLGSVVDIVCADDEDPTLVITVGEEPLSAAAARSEQRPVVPVGLDAAWSPSREVLPELLASLTDRSVPTVEAHPLVVSADGTQSTAAFDTTLVTSEPARISEYAVSVDGRQHAAFRADGVVVASPLGSHGYNRAAGGPQLGFGTGLAVVPIAPFATIADAWVVEPPLSVSVERETAVSVFADTEQVATGGSALTVEIETGPSIAVVDSRRL</sequence>
<dbReference type="AlphaFoldDB" id="A0ABD6D7T5"/>
<dbReference type="Proteomes" id="UP001597052">
    <property type="component" value="Unassembled WGS sequence"/>
</dbReference>